<dbReference type="FunFam" id="3.90.79.10:FF:000012">
    <property type="entry name" value="Isopentenyl-diphosphate Delta-isomerase 1"/>
    <property type="match status" value="1"/>
</dbReference>
<comment type="caution">
    <text evidence="16">The sequence shown here is derived from an EMBL/GenBank/DDBJ whole genome shotgun (WGS) entry which is preliminary data.</text>
</comment>
<gene>
    <name evidence="16" type="ORF">AB6A40_000670</name>
</gene>
<dbReference type="EMBL" id="JBGFUD010000199">
    <property type="protein sequence ID" value="MFH4973961.1"/>
    <property type="molecule type" value="Genomic_DNA"/>
</dbReference>
<dbReference type="PANTHER" id="PTHR10885">
    <property type="entry name" value="ISOPENTENYL-DIPHOSPHATE DELTA-ISOMERASE"/>
    <property type="match status" value="1"/>
</dbReference>
<keyword evidence="17" id="KW-1185">Reference proteome</keyword>
<keyword evidence="7" id="KW-0444">Lipid biosynthesis</keyword>
<dbReference type="PROSITE" id="PS51462">
    <property type="entry name" value="NUDIX"/>
    <property type="match status" value="1"/>
</dbReference>
<dbReference type="GO" id="GO:0006695">
    <property type="term" value="P:cholesterol biosynthetic process"/>
    <property type="evidence" value="ECO:0007669"/>
    <property type="project" value="UniProtKB-KW"/>
</dbReference>
<dbReference type="InterPro" id="IPR011876">
    <property type="entry name" value="IsopentenylPP_isomerase_typ1"/>
</dbReference>
<dbReference type="SUPFAM" id="SSF55811">
    <property type="entry name" value="Nudix"/>
    <property type="match status" value="1"/>
</dbReference>
<dbReference type="AlphaFoldDB" id="A0ABD6E9A7"/>
<dbReference type="GO" id="GO:0046872">
    <property type="term" value="F:metal ion binding"/>
    <property type="evidence" value="ECO:0007669"/>
    <property type="project" value="UniProtKB-KW"/>
</dbReference>
<evidence type="ECO:0000256" key="7">
    <source>
        <dbReference type="ARBA" id="ARBA00022516"/>
    </source>
</evidence>
<evidence type="ECO:0000256" key="10">
    <source>
        <dbReference type="ARBA" id="ARBA00022842"/>
    </source>
</evidence>
<keyword evidence="12" id="KW-0443">Lipid metabolism</keyword>
<evidence type="ECO:0000313" key="17">
    <source>
        <dbReference type="Proteomes" id="UP001608902"/>
    </source>
</evidence>
<name>A0ABD6E9A7_9BILA</name>
<dbReference type="Proteomes" id="UP001608902">
    <property type="component" value="Unassembled WGS sequence"/>
</dbReference>
<evidence type="ECO:0000256" key="5">
    <source>
        <dbReference type="ARBA" id="ARBA00007579"/>
    </source>
</evidence>
<evidence type="ECO:0000256" key="2">
    <source>
        <dbReference type="ARBA" id="ARBA00001946"/>
    </source>
</evidence>
<keyword evidence="13" id="KW-0414">Isoprene biosynthesis</keyword>
<dbReference type="CDD" id="cd02885">
    <property type="entry name" value="NUDIX_IPP_Isomerase"/>
    <property type="match status" value="1"/>
</dbReference>
<evidence type="ECO:0000256" key="8">
    <source>
        <dbReference type="ARBA" id="ARBA00022723"/>
    </source>
</evidence>
<evidence type="ECO:0000256" key="14">
    <source>
        <dbReference type="ARBA" id="ARBA00023235"/>
    </source>
</evidence>
<evidence type="ECO:0000256" key="6">
    <source>
        <dbReference type="ARBA" id="ARBA00012057"/>
    </source>
</evidence>
<keyword evidence="10" id="KW-0460">Magnesium</keyword>
<organism evidence="16 17">
    <name type="scientific">Gnathostoma spinigerum</name>
    <dbReference type="NCBI Taxonomy" id="75299"/>
    <lineage>
        <taxon>Eukaryota</taxon>
        <taxon>Metazoa</taxon>
        <taxon>Ecdysozoa</taxon>
        <taxon>Nematoda</taxon>
        <taxon>Chromadorea</taxon>
        <taxon>Rhabditida</taxon>
        <taxon>Spirurina</taxon>
        <taxon>Gnathostomatomorpha</taxon>
        <taxon>Gnathostomatoidea</taxon>
        <taxon>Gnathostomatidae</taxon>
        <taxon>Gnathostoma</taxon>
    </lineage>
</organism>
<keyword evidence="9" id="KW-0756">Sterol biosynthesis</keyword>
<dbReference type="GO" id="GO:0008299">
    <property type="term" value="P:isoprenoid biosynthetic process"/>
    <property type="evidence" value="ECO:0007669"/>
    <property type="project" value="UniProtKB-KW"/>
</dbReference>
<keyword evidence="8" id="KW-0479">Metal-binding</keyword>
<evidence type="ECO:0000256" key="12">
    <source>
        <dbReference type="ARBA" id="ARBA00023098"/>
    </source>
</evidence>
<feature type="domain" description="Nudix hydrolase" evidence="15">
    <location>
        <begin position="63"/>
        <end position="210"/>
    </location>
</feature>
<dbReference type="PANTHER" id="PTHR10885:SF0">
    <property type="entry name" value="ISOPENTENYL-DIPHOSPHATE DELTA-ISOMERASE"/>
    <property type="match status" value="1"/>
</dbReference>
<reference evidence="16 17" key="1">
    <citation type="submission" date="2024-08" db="EMBL/GenBank/DDBJ databases">
        <title>Gnathostoma spinigerum genome.</title>
        <authorList>
            <person name="Gonzalez-Bertolin B."/>
            <person name="Monzon S."/>
            <person name="Zaballos A."/>
            <person name="Jimenez P."/>
            <person name="Dekumyoy P."/>
            <person name="Varona S."/>
            <person name="Cuesta I."/>
            <person name="Sumanam S."/>
            <person name="Adisakwattana P."/>
            <person name="Gasser R.B."/>
            <person name="Hernandez-Gonzalez A."/>
            <person name="Young N.D."/>
            <person name="Perteguer M.J."/>
        </authorList>
    </citation>
    <scope>NUCLEOTIDE SEQUENCE [LARGE SCALE GENOMIC DNA]</scope>
    <source>
        <strain evidence="16">AL3</strain>
        <tissue evidence="16">Liver</tissue>
    </source>
</reference>
<dbReference type="InterPro" id="IPR015797">
    <property type="entry name" value="NUDIX_hydrolase-like_dom_sf"/>
</dbReference>
<evidence type="ECO:0000259" key="15">
    <source>
        <dbReference type="PROSITE" id="PS51462"/>
    </source>
</evidence>
<keyword evidence="9" id="KW-0152">Cholesterol biosynthesis</keyword>
<keyword evidence="14" id="KW-0413">Isomerase</keyword>
<evidence type="ECO:0000256" key="4">
    <source>
        <dbReference type="ARBA" id="ARBA00004826"/>
    </source>
</evidence>
<protein>
    <recommendedName>
        <fullName evidence="6">isopentenyl-diphosphate Delta-isomerase</fullName>
        <ecNumber evidence="6">5.3.3.2</ecNumber>
    </recommendedName>
</protein>
<evidence type="ECO:0000256" key="1">
    <source>
        <dbReference type="ARBA" id="ARBA00000374"/>
    </source>
</evidence>
<evidence type="ECO:0000313" key="16">
    <source>
        <dbReference type="EMBL" id="MFH4973961.1"/>
    </source>
</evidence>
<comment type="pathway">
    <text evidence="4">Isoprenoid biosynthesis; dimethylallyl diphosphate biosynthesis; dimethylallyl diphosphate from isopentenyl diphosphate: step 1/1.</text>
</comment>
<accession>A0ABD6E9A7</accession>
<keyword evidence="9" id="KW-1207">Sterol metabolism</keyword>
<dbReference type="EC" id="5.3.3.2" evidence="6"/>
<dbReference type="InterPro" id="IPR000086">
    <property type="entry name" value="NUDIX_hydrolase_dom"/>
</dbReference>
<proteinExistence type="inferred from homology"/>
<dbReference type="Gene3D" id="3.90.79.10">
    <property type="entry name" value="Nucleoside Triphosphate Pyrophosphohydrolase"/>
    <property type="match status" value="1"/>
</dbReference>
<keyword evidence="9" id="KW-0153">Cholesterol metabolism</keyword>
<keyword evidence="9" id="KW-0753">Steroid metabolism</keyword>
<comment type="function">
    <text evidence="3">Catalyzes the 1,3-allylic rearrangement of the homoallylic substrate isopentenyl (IPP) to its highly electrophilic allylic isomer, dimethylallyl diphosphate (DMAPP).</text>
</comment>
<dbReference type="GO" id="GO:0004452">
    <property type="term" value="F:isopentenyl-diphosphate delta-isomerase activity"/>
    <property type="evidence" value="ECO:0007669"/>
    <property type="project" value="UniProtKB-EC"/>
</dbReference>
<evidence type="ECO:0000256" key="13">
    <source>
        <dbReference type="ARBA" id="ARBA00023229"/>
    </source>
</evidence>
<dbReference type="Pfam" id="PF00293">
    <property type="entry name" value="NUDIX"/>
    <property type="match status" value="1"/>
</dbReference>
<sequence length="240" mass="27626">MLFNQFGRFRSLHTRLSSSVAALPKVSGVQAKHLNEQCIAVDENDNALHPISKKNCHFIPTMALHRAFSVFLFTNDGLLVLQKRSPSKITFPSVWTNSCCSHPLWNERELQMSNNFIGVRRAAQRKLSHELGIDKISLDRMQVMGRFIYSSNSDKEWGENELDYAIVVTDFDVAVIKPNPEEVEEVMTVNAGKLQDLIKGELKFSPWFSLFVQQHFLYTWWKNLENLEKVSDTTTVHRLN</sequence>
<dbReference type="PIRSF" id="PIRSF018427">
    <property type="entry name" value="Isopntndiph_ism"/>
    <property type="match status" value="1"/>
</dbReference>
<evidence type="ECO:0000256" key="9">
    <source>
        <dbReference type="ARBA" id="ARBA00022778"/>
    </source>
</evidence>
<keyword evidence="11" id="KW-0752">Steroid biosynthesis</keyword>
<comment type="cofactor">
    <cofactor evidence="2">
        <name>Mg(2+)</name>
        <dbReference type="ChEBI" id="CHEBI:18420"/>
    </cofactor>
</comment>
<evidence type="ECO:0000256" key="3">
    <source>
        <dbReference type="ARBA" id="ARBA00003951"/>
    </source>
</evidence>
<comment type="catalytic activity">
    <reaction evidence="1">
        <text>isopentenyl diphosphate = dimethylallyl diphosphate</text>
        <dbReference type="Rhea" id="RHEA:23284"/>
        <dbReference type="ChEBI" id="CHEBI:57623"/>
        <dbReference type="ChEBI" id="CHEBI:128769"/>
        <dbReference type="EC" id="5.3.3.2"/>
    </reaction>
</comment>
<comment type="similarity">
    <text evidence="5">Belongs to the IPP isomerase type 1 family.</text>
</comment>
<evidence type="ECO:0000256" key="11">
    <source>
        <dbReference type="ARBA" id="ARBA00022955"/>
    </source>
</evidence>
<dbReference type="NCBIfam" id="TIGR02150">
    <property type="entry name" value="IPP_isom_1"/>
    <property type="match status" value="1"/>
</dbReference>